<feature type="region of interest" description="Disordered" evidence="1">
    <location>
        <begin position="1"/>
        <end position="22"/>
    </location>
</feature>
<organism evidence="2 3">
    <name type="scientific">Gnathostoma spinigerum</name>
    <dbReference type="NCBI Taxonomy" id="75299"/>
    <lineage>
        <taxon>Eukaryota</taxon>
        <taxon>Metazoa</taxon>
        <taxon>Ecdysozoa</taxon>
        <taxon>Nematoda</taxon>
        <taxon>Chromadorea</taxon>
        <taxon>Rhabditida</taxon>
        <taxon>Spirurina</taxon>
        <taxon>Gnathostomatomorpha</taxon>
        <taxon>Gnathostomatoidea</taxon>
        <taxon>Gnathostomatidae</taxon>
        <taxon>Gnathostoma</taxon>
    </lineage>
</organism>
<sequence>MDLVQSYADSSDGASSDAEEELMRKPLTLESCKSLALKAPALDVAPFVETKADLGVVVCVDPNVKELAHNPRYEELFQAELCKMTQALAIRSNPTVKRRKKNADRIY</sequence>
<proteinExistence type="predicted"/>
<comment type="caution">
    <text evidence="2">The sequence shown here is derived from an EMBL/GenBank/DDBJ whole genome shotgun (WGS) entry which is preliminary data.</text>
</comment>
<keyword evidence="3" id="KW-1185">Reference proteome</keyword>
<dbReference type="Proteomes" id="UP001608902">
    <property type="component" value="Unassembled WGS sequence"/>
</dbReference>
<dbReference type="AlphaFoldDB" id="A0ABD6EYG5"/>
<evidence type="ECO:0000256" key="1">
    <source>
        <dbReference type="SAM" id="MobiDB-lite"/>
    </source>
</evidence>
<protein>
    <submittedName>
        <fullName evidence="2">Uncharacterized protein</fullName>
    </submittedName>
</protein>
<evidence type="ECO:0000313" key="3">
    <source>
        <dbReference type="Proteomes" id="UP001608902"/>
    </source>
</evidence>
<name>A0ABD6EYG5_9BILA</name>
<reference evidence="2 3" key="1">
    <citation type="submission" date="2024-08" db="EMBL/GenBank/DDBJ databases">
        <title>Gnathostoma spinigerum genome.</title>
        <authorList>
            <person name="Gonzalez-Bertolin B."/>
            <person name="Monzon S."/>
            <person name="Zaballos A."/>
            <person name="Jimenez P."/>
            <person name="Dekumyoy P."/>
            <person name="Varona S."/>
            <person name="Cuesta I."/>
            <person name="Sumanam S."/>
            <person name="Adisakwattana P."/>
            <person name="Gasser R.B."/>
            <person name="Hernandez-Gonzalez A."/>
            <person name="Young N.D."/>
            <person name="Perteguer M.J."/>
        </authorList>
    </citation>
    <scope>NUCLEOTIDE SEQUENCE [LARGE SCALE GENOMIC DNA]</scope>
    <source>
        <strain evidence="2">AL3</strain>
        <tissue evidence="2">Liver</tissue>
    </source>
</reference>
<dbReference type="EMBL" id="JBGFUD010008948">
    <property type="protein sequence ID" value="MFH4982294.1"/>
    <property type="molecule type" value="Genomic_DNA"/>
</dbReference>
<gene>
    <name evidence="2" type="ORF">AB6A40_009003</name>
</gene>
<feature type="compositionally biased region" description="Low complexity" evidence="1">
    <location>
        <begin position="1"/>
        <end position="16"/>
    </location>
</feature>
<evidence type="ECO:0000313" key="2">
    <source>
        <dbReference type="EMBL" id="MFH4982294.1"/>
    </source>
</evidence>
<accession>A0ABD6EYG5</accession>